<feature type="compositionally biased region" description="Acidic residues" evidence="1">
    <location>
        <begin position="59"/>
        <end position="73"/>
    </location>
</feature>
<dbReference type="OrthoDB" id="2669721at2759"/>
<dbReference type="EMBL" id="KL142382">
    <property type="protein sequence ID" value="KDR74693.1"/>
    <property type="molecule type" value="Genomic_DNA"/>
</dbReference>
<feature type="region of interest" description="Disordered" evidence="1">
    <location>
        <begin position="52"/>
        <end position="116"/>
    </location>
</feature>
<dbReference type="STRING" id="685588.A0A067T6P8"/>
<dbReference type="AlphaFoldDB" id="A0A067T6P8"/>
<keyword evidence="3" id="KW-1185">Reference proteome</keyword>
<reference evidence="3" key="1">
    <citation type="journal article" date="2014" name="Proc. Natl. Acad. Sci. U.S.A.">
        <title>Extensive sampling of basidiomycete genomes demonstrates inadequacy of the white-rot/brown-rot paradigm for wood decay fungi.</title>
        <authorList>
            <person name="Riley R."/>
            <person name="Salamov A.A."/>
            <person name="Brown D.W."/>
            <person name="Nagy L.G."/>
            <person name="Floudas D."/>
            <person name="Held B.W."/>
            <person name="Levasseur A."/>
            <person name="Lombard V."/>
            <person name="Morin E."/>
            <person name="Otillar R."/>
            <person name="Lindquist E.A."/>
            <person name="Sun H."/>
            <person name="LaButti K.M."/>
            <person name="Schmutz J."/>
            <person name="Jabbour D."/>
            <person name="Luo H."/>
            <person name="Baker S.E."/>
            <person name="Pisabarro A.G."/>
            <person name="Walton J.D."/>
            <person name="Blanchette R.A."/>
            <person name="Henrissat B."/>
            <person name="Martin F."/>
            <person name="Cullen D."/>
            <person name="Hibbett D.S."/>
            <person name="Grigoriev I.V."/>
        </authorList>
    </citation>
    <scope>NUCLEOTIDE SEQUENCE [LARGE SCALE GENOMIC DNA]</scope>
    <source>
        <strain evidence="3">CBS 339.88</strain>
    </source>
</reference>
<feature type="compositionally biased region" description="Acidic residues" evidence="1">
    <location>
        <begin position="104"/>
        <end position="115"/>
    </location>
</feature>
<protein>
    <submittedName>
        <fullName evidence="2">Uncharacterized protein</fullName>
    </submittedName>
</protein>
<gene>
    <name evidence="2" type="ORF">GALMADRAFT_227140</name>
</gene>
<dbReference type="HOGENOM" id="CLU_007337_0_2_1"/>
<dbReference type="Proteomes" id="UP000027222">
    <property type="component" value="Unassembled WGS sequence"/>
</dbReference>
<evidence type="ECO:0000313" key="3">
    <source>
        <dbReference type="Proteomes" id="UP000027222"/>
    </source>
</evidence>
<evidence type="ECO:0000313" key="2">
    <source>
        <dbReference type="EMBL" id="KDR74693.1"/>
    </source>
</evidence>
<organism evidence="2 3">
    <name type="scientific">Galerina marginata (strain CBS 339.88)</name>
    <dbReference type="NCBI Taxonomy" id="685588"/>
    <lineage>
        <taxon>Eukaryota</taxon>
        <taxon>Fungi</taxon>
        <taxon>Dikarya</taxon>
        <taxon>Basidiomycota</taxon>
        <taxon>Agaricomycotina</taxon>
        <taxon>Agaricomycetes</taxon>
        <taxon>Agaricomycetidae</taxon>
        <taxon>Agaricales</taxon>
        <taxon>Agaricineae</taxon>
        <taxon>Strophariaceae</taxon>
        <taxon>Galerina</taxon>
    </lineage>
</organism>
<accession>A0A067T6P8</accession>
<proteinExistence type="predicted"/>
<feature type="compositionally biased region" description="Basic and acidic residues" evidence="1">
    <location>
        <begin position="84"/>
        <end position="98"/>
    </location>
</feature>
<dbReference type="PANTHER" id="PTHR46579">
    <property type="entry name" value="F5/8 TYPE C DOMAIN-CONTAINING PROTEIN-RELATED"/>
    <property type="match status" value="1"/>
</dbReference>
<evidence type="ECO:0000256" key="1">
    <source>
        <dbReference type="SAM" id="MobiDB-lite"/>
    </source>
</evidence>
<name>A0A067T6P8_GALM3</name>
<sequence>MSSSTPKGKQHCYCQRCQGALVSRKTFLNHAKAQSASARTIVGFRDWVTAGGSSAVGDVEMDDEDDPAEEEEEERRGVIQGNDSNERPQKRLRGRVEDPAAIDQEGDLNPEDNDLAVDNPIANVDELRALRNDNEFEQMARLQAAVHAEPAPDNVEPLEGNGPLVHSRIEHLRISQQFIEEIKNATLENGKLDEDTIARLRSPDQGPVDISDPDTRLSLDLFMACDNSSRKTYTDVRHSILRRFPELSDHLLSYDNTKKLVAKLSGIVSIPDDMCINSCHAFTGPFSERDTCYYCSEPRYDPVVVEKTGKQVPRKEACTMPLGPQVQALRRSEKGSVASSYRYLKTQEILELRKAIEDGEDIEIVYDDLICGDDFLDLAEILKLTADDTTVIFSFDGAQLYQNKKSDTWIGVWIVVEYNPTTRYKKIHVLPGVIIPGPHKPKNSDSYLFRSFHHLSAIQRENNNAGIHVWDFVQDKVILSRIIHLLTEADALGLVEVDGRVGHHGAQGCRIGCPMKGRHKPSSGHYYAVHLRPLGINAADCNHPDFDFRNAAGIERESVETYQENIAKIINSRDQNDYERNRKLTGLTKPSIIQGLKYTLPVPMCFSLDLMHIFINLSELIIPLWRGTLKCEATDNILTWDWAILTGDVWQAHGKLVAAATLYFPSSFHRPPRNPAEKISSGYKATEYFHYLFGLGPGFFRAVLPRKYWRNFCKLVRGIRIIIQRRITGSQIREAHSYLVQFVEEYENLYYQRRMDRLHFCRPCLHTLIHTCPEISRVGPGTYLTQYTMERQIGDLGQQVRQPSNPFANLCQVALRRSQINALKSMCPELDTTSDDLLPAYSHDNGDGYIFLVPRQKRPMKLQGPEKVIMEAEFERSIIRKWGRLRLPNGQVARSIFSEGRRMSPNTRITRNLKLSLDGKVEFGEAQFYFQLVDPNDDDKFIPYALVSIYGPPDEDMLEDSCRTLWACAHTGSEGFRVIPVSSIISVVSMQPLPQCAGDPDNLWFRQNCGNFERT</sequence>
<dbReference type="PANTHER" id="PTHR46579:SF1">
    <property type="entry name" value="F5_8 TYPE C DOMAIN-CONTAINING PROTEIN"/>
    <property type="match status" value="1"/>
</dbReference>